<evidence type="ECO:0000313" key="8">
    <source>
        <dbReference type="Proteomes" id="UP000007113"/>
    </source>
</evidence>
<name>G8NV99_GRAMM</name>
<keyword evidence="2" id="KW-1003">Cell membrane</keyword>
<evidence type="ECO:0000256" key="4">
    <source>
        <dbReference type="ARBA" id="ARBA00022989"/>
    </source>
</evidence>
<comment type="subcellular location">
    <subcellularLocation>
        <location evidence="1">Cell membrane</location>
        <topology evidence="1">Multi-pass membrane protein</topology>
    </subcellularLocation>
</comment>
<evidence type="ECO:0000256" key="6">
    <source>
        <dbReference type="SAM" id="Phobius"/>
    </source>
</evidence>
<feature type="transmembrane region" description="Helical" evidence="6">
    <location>
        <begin position="197"/>
        <end position="223"/>
    </location>
</feature>
<dbReference type="EMBL" id="CP003130">
    <property type="protein sequence ID" value="AEU35388.1"/>
    <property type="molecule type" value="Genomic_DNA"/>
</dbReference>
<keyword evidence="3 6" id="KW-0812">Transmembrane</keyword>
<keyword evidence="4 6" id="KW-1133">Transmembrane helix</keyword>
<reference evidence="7 8" key="1">
    <citation type="submission" date="2011-11" db="EMBL/GenBank/DDBJ databases">
        <title>Complete sequence of Granulicella mallensis MP5ACTX8.</title>
        <authorList>
            <consortium name="US DOE Joint Genome Institute"/>
            <person name="Lucas S."/>
            <person name="Copeland A."/>
            <person name="Lapidus A."/>
            <person name="Cheng J.-F."/>
            <person name="Goodwin L."/>
            <person name="Pitluck S."/>
            <person name="Peters L."/>
            <person name="Lu M."/>
            <person name="Detter J.C."/>
            <person name="Han C."/>
            <person name="Tapia R."/>
            <person name="Land M."/>
            <person name="Hauser L."/>
            <person name="Kyrpides N."/>
            <person name="Ivanova N."/>
            <person name="Mikhailova N."/>
            <person name="Pagani I."/>
            <person name="Rawat S."/>
            <person name="Mannisto M."/>
            <person name="Haggblom M."/>
            <person name="Woyke T."/>
        </authorList>
    </citation>
    <scope>NUCLEOTIDE SEQUENCE [LARGE SCALE GENOMIC DNA]</scope>
    <source>
        <strain evidence="8">ATCC BAA-1857 / DSM 23137 / MP5ACTX8</strain>
    </source>
</reference>
<dbReference type="KEGG" id="gma:AciX8_1041"/>
<dbReference type="InterPro" id="IPR017039">
    <property type="entry name" value="Virul_fac_BrkB"/>
</dbReference>
<evidence type="ECO:0000256" key="1">
    <source>
        <dbReference type="ARBA" id="ARBA00004651"/>
    </source>
</evidence>
<dbReference type="STRING" id="682795.AciX8_1041"/>
<dbReference type="PANTHER" id="PTHR30213:SF0">
    <property type="entry name" value="UPF0761 MEMBRANE PROTEIN YIHY"/>
    <property type="match status" value="1"/>
</dbReference>
<feature type="transmembrane region" description="Helical" evidence="6">
    <location>
        <begin position="284"/>
        <end position="306"/>
    </location>
</feature>
<gene>
    <name evidence="7" type="ordered locus">AciX8_1041</name>
</gene>
<proteinExistence type="predicted"/>
<dbReference type="HOGENOM" id="CLU_045539_4_2_0"/>
<evidence type="ECO:0000256" key="3">
    <source>
        <dbReference type="ARBA" id="ARBA00022692"/>
    </source>
</evidence>
<dbReference type="PANTHER" id="PTHR30213">
    <property type="entry name" value="INNER MEMBRANE PROTEIN YHJD"/>
    <property type="match status" value="1"/>
</dbReference>
<keyword evidence="5 6" id="KW-0472">Membrane</keyword>
<protein>
    <submittedName>
        <fullName evidence="7">Ribonuclease BN</fullName>
    </submittedName>
</protein>
<dbReference type="Pfam" id="PF03631">
    <property type="entry name" value="Virul_fac_BrkB"/>
    <property type="match status" value="2"/>
</dbReference>
<dbReference type="GO" id="GO:0005886">
    <property type="term" value="C:plasma membrane"/>
    <property type="evidence" value="ECO:0007669"/>
    <property type="project" value="UniProtKB-SubCell"/>
</dbReference>
<dbReference type="Proteomes" id="UP000007113">
    <property type="component" value="Chromosome"/>
</dbReference>
<feature type="transmembrane region" description="Helical" evidence="6">
    <location>
        <begin position="251"/>
        <end position="272"/>
    </location>
</feature>
<dbReference type="AlphaFoldDB" id="G8NV99"/>
<feature type="transmembrane region" description="Helical" evidence="6">
    <location>
        <begin position="115"/>
        <end position="134"/>
    </location>
</feature>
<evidence type="ECO:0000313" key="7">
    <source>
        <dbReference type="EMBL" id="AEU35388.1"/>
    </source>
</evidence>
<keyword evidence="8" id="KW-1185">Reference proteome</keyword>
<feature type="transmembrane region" description="Helical" evidence="6">
    <location>
        <begin position="155"/>
        <end position="177"/>
    </location>
</feature>
<dbReference type="eggNOG" id="COG1295">
    <property type="taxonomic scope" value="Bacteria"/>
</dbReference>
<organism evidence="7 8">
    <name type="scientific">Granulicella mallensis (strain ATCC BAA-1857 / DSM 23137 / MP5ACTX8)</name>
    <dbReference type="NCBI Taxonomy" id="682795"/>
    <lineage>
        <taxon>Bacteria</taxon>
        <taxon>Pseudomonadati</taxon>
        <taxon>Acidobacteriota</taxon>
        <taxon>Terriglobia</taxon>
        <taxon>Terriglobales</taxon>
        <taxon>Acidobacteriaceae</taxon>
        <taxon>Granulicella</taxon>
    </lineage>
</organism>
<accession>G8NV99</accession>
<sequence>MARTSAGMAGVLWRNVCLMPTHRALRFGVLLRATFAASIEHDVLTLAQATAYSAMVTLFPGLIVAAAIVTLLPDTMPLRFQMALFFDRVLPSNVSPLLDAYFATTQKNQQTAQALLGSLLVSITGAANVMVTLMEGFRRAHNLPLPKASFWPRRIRALVLVPLSLVPMAAASALVVFGHLITHWLAGELPPGEHVLVYILAFTLRWAIALAGSVGIIAVIYHLGTDVSRHMRQHVEYWLALRMDWSWRASLPGAMVATLLWFVSTLIFGLYVTRFANYSRVYGSLGAAIALMFWLYIIALCVLAGAEFNAQLVAHRRNSDPEAAVDGLSN</sequence>
<evidence type="ECO:0000256" key="5">
    <source>
        <dbReference type="ARBA" id="ARBA00023136"/>
    </source>
</evidence>
<feature type="transmembrane region" description="Helical" evidence="6">
    <location>
        <begin position="52"/>
        <end position="72"/>
    </location>
</feature>
<dbReference type="PIRSF" id="PIRSF035875">
    <property type="entry name" value="RNase_BN"/>
    <property type="match status" value="1"/>
</dbReference>
<evidence type="ECO:0000256" key="2">
    <source>
        <dbReference type="ARBA" id="ARBA00022475"/>
    </source>
</evidence>